<protein>
    <submittedName>
        <fullName evidence="1">Uncharacterized protein</fullName>
    </submittedName>
</protein>
<organism evidence="1 2">
    <name type="scientific">Diversispora epigaea</name>
    <dbReference type="NCBI Taxonomy" id="1348612"/>
    <lineage>
        <taxon>Eukaryota</taxon>
        <taxon>Fungi</taxon>
        <taxon>Fungi incertae sedis</taxon>
        <taxon>Mucoromycota</taxon>
        <taxon>Glomeromycotina</taxon>
        <taxon>Glomeromycetes</taxon>
        <taxon>Diversisporales</taxon>
        <taxon>Diversisporaceae</taxon>
        <taxon>Diversispora</taxon>
    </lineage>
</organism>
<name>A0A397I529_9GLOM</name>
<dbReference type="EMBL" id="PQFF01000244">
    <property type="protein sequence ID" value="RHZ70791.1"/>
    <property type="molecule type" value="Genomic_DNA"/>
</dbReference>
<evidence type="ECO:0000313" key="1">
    <source>
        <dbReference type="EMBL" id="RHZ70791.1"/>
    </source>
</evidence>
<sequence length="92" mass="9725">MRASEKYFPDEAASHAEHPCCRADEAIIVIVGLTPDVIVMDAIGVGGCLFVYKIHAGGIHGAIDVVRRDGPEENVGLAHGPNLSFDEAEGII</sequence>
<reference evidence="1 2" key="1">
    <citation type="submission" date="2018-08" db="EMBL/GenBank/DDBJ databases">
        <title>Genome and evolution of the arbuscular mycorrhizal fungus Diversispora epigaea (formerly Glomus versiforme) and its bacterial endosymbionts.</title>
        <authorList>
            <person name="Sun X."/>
            <person name="Fei Z."/>
            <person name="Harrison M."/>
        </authorList>
    </citation>
    <scope>NUCLEOTIDE SEQUENCE [LARGE SCALE GENOMIC DNA]</scope>
    <source>
        <strain evidence="1 2">IT104</strain>
    </source>
</reference>
<dbReference type="AlphaFoldDB" id="A0A397I529"/>
<evidence type="ECO:0000313" key="2">
    <source>
        <dbReference type="Proteomes" id="UP000266861"/>
    </source>
</evidence>
<gene>
    <name evidence="1" type="ORF">Glove_267g73</name>
</gene>
<proteinExistence type="predicted"/>
<comment type="caution">
    <text evidence="1">The sequence shown here is derived from an EMBL/GenBank/DDBJ whole genome shotgun (WGS) entry which is preliminary data.</text>
</comment>
<dbReference type="Proteomes" id="UP000266861">
    <property type="component" value="Unassembled WGS sequence"/>
</dbReference>
<keyword evidence="2" id="KW-1185">Reference proteome</keyword>
<accession>A0A397I529</accession>